<evidence type="ECO:0000256" key="3">
    <source>
        <dbReference type="ARBA" id="ARBA00023004"/>
    </source>
</evidence>
<name>A0A151AII0_9EURY</name>
<protein>
    <submittedName>
        <fullName evidence="7">3-phenylpropionate/cinnamic acid dioxygenase ferredoxin subunit</fullName>
    </submittedName>
</protein>
<dbReference type="GO" id="GO:0051213">
    <property type="term" value="F:dioxygenase activity"/>
    <property type="evidence" value="ECO:0007669"/>
    <property type="project" value="UniProtKB-KW"/>
</dbReference>
<dbReference type="InterPro" id="IPR036922">
    <property type="entry name" value="Rieske_2Fe-2S_sf"/>
</dbReference>
<evidence type="ECO:0000256" key="5">
    <source>
        <dbReference type="ARBA" id="ARBA00034078"/>
    </source>
</evidence>
<accession>A0A151AII0</accession>
<gene>
    <name evidence="7" type="primary">hcaC</name>
    <name evidence="7" type="ORF">HAPAU_00700</name>
</gene>
<dbReference type="OrthoDB" id="6837at2157"/>
<dbReference type="GO" id="GO:0046872">
    <property type="term" value="F:metal ion binding"/>
    <property type="evidence" value="ECO:0007669"/>
    <property type="project" value="UniProtKB-KW"/>
</dbReference>
<dbReference type="GO" id="GO:0051537">
    <property type="term" value="F:2 iron, 2 sulfur cluster binding"/>
    <property type="evidence" value="ECO:0007669"/>
    <property type="project" value="UniProtKB-KW"/>
</dbReference>
<evidence type="ECO:0000259" key="6">
    <source>
        <dbReference type="PROSITE" id="PS51296"/>
    </source>
</evidence>
<keyword evidence="8" id="KW-1185">Reference proteome</keyword>
<dbReference type="AlphaFoldDB" id="A0A151AII0"/>
<dbReference type="EMBL" id="LTAZ01000001">
    <property type="protein sequence ID" value="KYH27404.1"/>
    <property type="molecule type" value="Genomic_DNA"/>
</dbReference>
<sequence>MATTDEEFVQVATLADLDAENRTLVTTRGQAIAIFRHDGGVHAVDNRCPHMGFPLDQGTVDDGVLTCHWHHARFELDCGSTFDPFADDVPTFPVEVRGEEIWVDPHPKRDEPPEKRWLGRLEDGLENDLRLVLAKSAVGLDDAGVDYEIPLERIATFGARYRDEGWGRGLTTMGAMANLLSDLDPEDRRRALYTGAVSVADDAAGHPPRFVQDPLSGEHDPERLDRWFRDCIEVRDRQGGERVLRSAIADGSRKRVVSMLMGAATDHRYLDVGHTMDFVNKACETLDHVDWERADDLLPALVPGLASAERSEERSSWRQPVDLAGLLEESFEDLPDRIEAREDSEWTPPEGLLETLLSADPHGIVSALDEEIEGGASAAQLADRVAEAAATRIAQFGTGNEFRDWNTVHHTYTYANAVCGLARRADGEGVYRAVYDGAMNVYLDRFLNTPPTPIPEPREVEVNPETLLDDLLETFDEEGEVNRAGRVVADYLDSGGDPEALKRALGGALLCEDANFHTLQNVEAAFERAERTGKERLHLIATARYLAAHTPTRREREQTFRIATRLHRGEKLHETS</sequence>
<keyword evidence="4" id="KW-0411">Iron-sulfur</keyword>
<evidence type="ECO:0000256" key="4">
    <source>
        <dbReference type="ARBA" id="ARBA00023014"/>
    </source>
</evidence>
<dbReference type="CDD" id="cd03467">
    <property type="entry name" value="Rieske"/>
    <property type="match status" value="1"/>
</dbReference>
<dbReference type="PROSITE" id="PS51296">
    <property type="entry name" value="RIESKE"/>
    <property type="match status" value="1"/>
</dbReference>
<keyword evidence="3" id="KW-0408">Iron</keyword>
<evidence type="ECO:0000313" key="7">
    <source>
        <dbReference type="EMBL" id="KYH27404.1"/>
    </source>
</evidence>
<dbReference type="RefSeq" id="WP_066378104.1">
    <property type="nucleotide sequence ID" value="NZ_LTAZ01000001.1"/>
</dbReference>
<dbReference type="PATRIC" id="fig|1008153.3.peg.75"/>
<dbReference type="Pfam" id="PF00355">
    <property type="entry name" value="Rieske"/>
    <property type="match status" value="1"/>
</dbReference>
<dbReference type="PANTHER" id="PTHR21496:SF0">
    <property type="entry name" value="RIESKE DOMAIN-CONTAINING PROTEIN"/>
    <property type="match status" value="1"/>
</dbReference>
<dbReference type="PANTHER" id="PTHR21496">
    <property type="entry name" value="FERREDOXIN-RELATED"/>
    <property type="match status" value="1"/>
</dbReference>
<dbReference type="SUPFAM" id="SSF50022">
    <property type="entry name" value="ISP domain"/>
    <property type="match status" value="1"/>
</dbReference>
<dbReference type="Proteomes" id="UP000075321">
    <property type="component" value="Unassembled WGS sequence"/>
</dbReference>
<reference evidence="7 8" key="1">
    <citation type="submission" date="2016-02" db="EMBL/GenBank/DDBJ databases">
        <title>Genome sequence of Halalkalicoccus paucihalophilus DSM 24557.</title>
        <authorList>
            <person name="Poehlein A."/>
            <person name="Daniel R."/>
        </authorList>
    </citation>
    <scope>NUCLEOTIDE SEQUENCE [LARGE SCALE GENOMIC DNA]</scope>
    <source>
        <strain evidence="7 8">DSM 24557</strain>
    </source>
</reference>
<dbReference type="InterPro" id="IPR017941">
    <property type="entry name" value="Rieske_2Fe-2S"/>
</dbReference>
<comment type="cofactor">
    <cofactor evidence="5">
        <name>[2Fe-2S] cluster</name>
        <dbReference type="ChEBI" id="CHEBI:190135"/>
    </cofactor>
</comment>
<keyword evidence="7" id="KW-0560">Oxidoreductase</keyword>
<dbReference type="Gene3D" id="2.102.10.10">
    <property type="entry name" value="Rieske [2Fe-2S] iron-sulphur domain"/>
    <property type="match status" value="1"/>
</dbReference>
<keyword evidence="2" id="KW-0479">Metal-binding</keyword>
<comment type="caution">
    <text evidence="7">The sequence shown here is derived from an EMBL/GenBank/DDBJ whole genome shotgun (WGS) entry which is preliminary data.</text>
</comment>
<organism evidence="7 8">
    <name type="scientific">Halalkalicoccus paucihalophilus</name>
    <dbReference type="NCBI Taxonomy" id="1008153"/>
    <lineage>
        <taxon>Archaea</taxon>
        <taxon>Methanobacteriati</taxon>
        <taxon>Methanobacteriota</taxon>
        <taxon>Stenosarchaea group</taxon>
        <taxon>Halobacteria</taxon>
        <taxon>Halobacteriales</taxon>
        <taxon>Halococcaceae</taxon>
        <taxon>Halalkalicoccus</taxon>
    </lineage>
</organism>
<keyword evidence="1" id="KW-0001">2Fe-2S</keyword>
<evidence type="ECO:0000313" key="8">
    <source>
        <dbReference type="Proteomes" id="UP000075321"/>
    </source>
</evidence>
<proteinExistence type="predicted"/>
<keyword evidence="7" id="KW-0223">Dioxygenase</keyword>
<evidence type="ECO:0000256" key="2">
    <source>
        <dbReference type="ARBA" id="ARBA00022723"/>
    </source>
</evidence>
<feature type="domain" description="Rieske" evidence="6">
    <location>
        <begin position="9"/>
        <end position="103"/>
    </location>
</feature>
<evidence type="ECO:0000256" key="1">
    <source>
        <dbReference type="ARBA" id="ARBA00022714"/>
    </source>
</evidence>